<protein>
    <submittedName>
        <fullName evidence="1">Uncharacterized protein</fullName>
    </submittedName>
</protein>
<proteinExistence type="predicted"/>
<dbReference type="EMBL" id="SDEE01000198">
    <property type="protein sequence ID" value="RXW19506.1"/>
    <property type="molecule type" value="Genomic_DNA"/>
</dbReference>
<accession>A0A4Q2DJZ6</accession>
<keyword evidence="2" id="KW-1185">Reference proteome</keyword>
<reference evidence="1 2" key="1">
    <citation type="submission" date="2019-01" db="EMBL/GenBank/DDBJ databases">
        <title>Draft genome sequence of Psathyrella aberdarensis IHI B618.</title>
        <authorList>
            <person name="Buettner E."/>
            <person name="Kellner H."/>
        </authorList>
    </citation>
    <scope>NUCLEOTIDE SEQUENCE [LARGE SCALE GENOMIC DNA]</scope>
    <source>
        <strain evidence="1 2">IHI B618</strain>
    </source>
</reference>
<evidence type="ECO:0000313" key="1">
    <source>
        <dbReference type="EMBL" id="RXW19506.1"/>
    </source>
</evidence>
<name>A0A4Q2DJZ6_9AGAR</name>
<dbReference type="OrthoDB" id="2996353at2759"/>
<organism evidence="1 2">
    <name type="scientific">Candolleomyces aberdarensis</name>
    <dbReference type="NCBI Taxonomy" id="2316362"/>
    <lineage>
        <taxon>Eukaryota</taxon>
        <taxon>Fungi</taxon>
        <taxon>Dikarya</taxon>
        <taxon>Basidiomycota</taxon>
        <taxon>Agaricomycotina</taxon>
        <taxon>Agaricomycetes</taxon>
        <taxon>Agaricomycetidae</taxon>
        <taxon>Agaricales</taxon>
        <taxon>Agaricineae</taxon>
        <taxon>Psathyrellaceae</taxon>
        <taxon>Candolleomyces</taxon>
    </lineage>
</organism>
<gene>
    <name evidence="1" type="ORF">EST38_g6349</name>
</gene>
<sequence length="182" mass="20228">MRNDDGVAQRLARDADTYAERAGLTTVRCGLIGSRCTDIHLVPVPVDNGYHQDPRPIDLKYELYLSVDSGRDCPVVELDDCMVLHPSQPHHGIGRPFQWTIFHSDTDKPTVNDLVKSFPGADRLGGPVHGSYLVVKTDEDGVVCDVRQHDVSNIREIILQCFLGRESHLDQTVNTTPKLGDD</sequence>
<dbReference type="Proteomes" id="UP000290288">
    <property type="component" value="Unassembled WGS sequence"/>
</dbReference>
<dbReference type="AlphaFoldDB" id="A0A4Q2DJZ6"/>
<comment type="caution">
    <text evidence="1">The sequence shown here is derived from an EMBL/GenBank/DDBJ whole genome shotgun (WGS) entry which is preliminary data.</text>
</comment>
<evidence type="ECO:0000313" key="2">
    <source>
        <dbReference type="Proteomes" id="UP000290288"/>
    </source>
</evidence>